<feature type="domain" description="Fe/B12 periplasmic-binding" evidence="3">
    <location>
        <begin position="72"/>
        <end position="329"/>
    </location>
</feature>
<dbReference type="GO" id="GO:0071281">
    <property type="term" value="P:cellular response to iron ion"/>
    <property type="evidence" value="ECO:0007669"/>
    <property type="project" value="TreeGrafter"/>
</dbReference>
<protein>
    <submittedName>
        <fullName evidence="4">Iron complex transport system substrate-binding protein</fullName>
    </submittedName>
</protein>
<name>A0A1M5UEI9_9FIRM</name>
<keyword evidence="5" id="KW-1185">Reference proteome</keyword>
<organism evidence="4 5">
    <name type="scientific">Sporobacter termitidis DSM 10068</name>
    <dbReference type="NCBI Taxonomy" id="1123282"/>
    <lineage>
        <taxon>Bacteria</taxon>
        <taxon>Bacillati</taxon>
        <taxon>Bacillota</taxon>
        <taxon>Clostridia</taxon>
        <taxon>Eubacteriales</taxon>
        <taxon>Oscillospiraceae</taxon>
        <taxon>Sporobacter</taxon>
    </lineage>
</organism>
<evidence type="ECO:0000259" key="3">
    <source>
        <dbReference type="PROSITE" id="PS50983"/>
    </source>
</evidence>
<proteinExistence type="inferred from homology"/>
<dbReference type="Gene3D" id="3.40.50.1980">
    <property type="entry name" value="Nitrogenase molybdenum iron protein domain"/>
    <property type="match status" value="2"/>
</dbReference>
<dbReference type="Proteomes" id="UP000183995">
    <property type="component" value="Unassembled WGS sequence"/>
</dbReference>
<dbReference type="PROSITE" id="PS50983">
    <property type="entry name" value="FE_B12_PBP"/>
    <property type="match status" value="1"/>
</dbReference>
<reference evidence="4 5" key="1">
    <citation type="submission" date="2016-11" db="EMBL/GenBank/DDBJ databases">
        <authorList>
            <person name="Jaros S."/>
            <person name="Januszkiewicz K."/>
            <person name="Wedrychowicz H."/>
        </authorList>
    </citation>
    <scope>NUCLEOTIDE SEQUENCE [LARGE SCALE GENOMIC DNA]</scope>
    <source>
        <strain evidence="4 5">DSM 10068</strain>
    </source>
</reference>
<dbReference type="InterPro" id="IPR050902">
    <property type="entry name" value="ABC_Transporter_SBP"/>
</dbReference>
<gene>
    <name evidence="4" type="ORF">SAMN02745823_00484</name>
</gene>
<accession>A0A1M5UEI9</accession>
<dbReference type="Pfam" id="PF01497">
    <property type="entry name" value="Peripla_BP_2"/>
    <property type="match status" value="1"/>
</dbReference>
<dbReference type="PANTHER" id="PTHR30535:SF34">
    <property type="entry name" value="MOLYBDATE-BINDING PROTEIN MOLA"/>
    <property type="match status" value="1"/>
</dbReference>
<dbReference type="NCBIfam" id="NF038402">
    <property type="entry name" value="TroA_like"/>
    <property type="match status" value="1"/>
</dbReference>
<dbReference type="AlphaFoldDB" id="A0A1M5UEI9"/>
<dbReference type="CDD" id="cd01143">
    <property type="entry name" value="YvrC"/>
    <property type="match status" value="1"/>
</dbReference>
<dbReference type="PANTHER" id="PTHR30535">
    <property type="entry name" value="VITAMIN B12-BINDING PROTEIN"/>
    <property type="match status" value="1"/>
</dbReference>
<evidence type="ECO:0000313" key="5">
    <source>
        <dbReference type="Proteomes" id="UP000183995"/>
    </source>
</evidence>
<evidence type="ECO:0000256" key="1">
    <source>
        <dbReference type="ARBA" id="ARBA00008814"/>
    </source>
</evidence>
<dbReference type="STRING" id="1123282.SAMN02745823_00484"/>
<dbReference type="InterPro" id="IPR054828">
    <property type="entry name" value="Vit_B12_bind_prot"/>
</dbReference>
<evidence type="ECO:0000313" key="4">
    <source>
        <dbReference type="EMBL" id="SHH61462.1"/>
    </source>
</evidence>
<sequence>MLLVTLFIWILKGDIKMKIRKITALLLAVLMAAVIAGCAQKAPAPVSSPSDTAVSVTDMTGRGVTLDKPAEKIVVITASDAEILYALGAGATVVGRGEYCDYPAEISNITSVKSGADTNIEQIVALKPDVVLMSQMDQTKEQVASLENAGLKVVMSNAQDINGVYTAITMIGQVVGKNDEAKTVIDSMKKTFDDIKTKVQSNAALSAKTIYFEVYPLSQGLYAAGTGTFMDEIGTMLGLKNIFSDKSDWPPVSEEQVIQRNPDFIVTTSMSVPGAPDPVSEIKSRKGWENITAIKNGAVFNADSSALTRPGPRLAGAAQDLYNFIYGDTAPTPSPSN</sequence>
<comment type="similarity">
    <text evidence="1">Belongs to the bacterial solute-binding protein 8 family.</text>
</comment>
<dbReference type="InterPro" id="IPR002491">
    <property type="entry name" value="ABC_transptr_periplasmic_BD"/>
</dbReference>
<dbReference type="SUPFAM" id="SSF53807">
    <property type="entry name" value="Helical backbone' metal receptor"/>
    <property type="match status" value="1"/>
</dbReference>
<dbReference type="EMBL" id="FQXV01000001">
    <property type="protein sequence ID" value="SHH61462.1"/>
    <property type="molecule type" value="Genomic_DNA"/>
</dbReference>
<evidence type="ECO:0000256" key="2">
    <source>
        <dbReference type="ARBA" id="ARBA00022729"/>
    </source>
</evidence>
<keyword evidence="2" id="KW-0732">Signal</keyword>